<accession>A0ACC2VYS0</accession>
<name>A0ACC2VYS0_9TREE</name>
<reference evidence="1" key="1">
    <citation type="submission" date="2023-04" db="EMBL/GenBank/DDBJ databases">
        <title>Draft Genome sequencing of Naganishia species isolated from polar environments using Oxford Nanopore Technology.</title>
        <authorList>
            <person name="Leo P."/>
            <person name="Venkateswaran K."/>
        </authorList>
    </citation>
    <scope>NUCLEOTIDE SEQUENCE</scope>
    <source>
        <strain evidence="1">MNA-CCFEE 5262</strain>
    </source>
</reference>
<protein>
    <submittedName>
        <fullName evidence="1">Uncharacterized protein</fullName>
    </submittedName>
</protein>
<evidence type="ECO:0000313" key="1">
    <source>
        <dbReference type="EMBL" id="KAJ9104301.1"/>
    </source>
</evidence>
<dbReference type="Proteomes" id="UP001230649">
    <property type="component" value="Unassembled WGS sequence"/>
</dbReference>
<keyword evidence="2" id="KW-1185">Reference proteome</keyword>
<dbReference type="EMBL" id="JASBWS010000054">
    <property type="protein sequence ID" value="KAJ9104301.1"/>
    <property type="molecule type" value="Genomic_DNA"/>
</dbReference>
<proteinExistence type="predicted"/>
<gene>
    <name evidence="1" type="ORF">QFC20_004583</name>
</gene>
<organism evidence="1 2">
    <name type="scientific">Naganishia adeliensis</name>
    <dbReference type="NCBI Taxonomy" id="92952"/>
    <lineage>
        <taxon>Eukaryota</taxon>
        <taxon>Fungi</taxon>
        <taxon>Dikarya</taxon>
        <taxon>Basidiomycota</taxon>
        <taxon>Agaricomycotina</taxon>
        <taxon>Tremellomycetes</taxon>
        <taxon>Filobasidiales</taxon>
        <taxon>Filobasidiaceae</taxon>
        <taxon>Naganishia</taxon>
    </lineage>
</organism>
<evidence type="ECO:0000313" key="2">
    <source>
        <dbReference type="Proteomes" id="UP001230649"/>
    </source>
</evidence>
<comment type="caution">
    <text evidence="1">The sequence shown here is derived from an EMBL/GenBank/DDBJ whole genome shotgun (WGS) entry which is preliminary data.</text>
</comment>
<sequence>MVQIPHPNIPNVPKFMKALVLHDTEKSADVKDHPVPDLQDNDILVKVAYVAQNPTDWKHVEFWGKPKAIDGCDFSGKVVALGKNLKDDSWQIGDLAAGIAHGGQFPDRGAFAEYLRISSTAAWKVPTSSSKVSLREAPVYGIGFGTACQALYKRLDVPYPPAKVEGDKWFLVYGGSTSVGLFAVQLAKLAGYKVVATASPRNFDLVKQYGADEVVDYHDSLAAIREIRTITNCSLIRGLDTISEKGSLKIALEALADNDDQGKPKLSILLLIPDESKMLAQSRGIHVETNWVYTCISDTFHFVDDITVEGIPEDREFYAKLCKDTPTFIEEYGIRPNPITDMEGGLKGIFKGFELMKSGKVSASKLVYKVSDV</sequence>